<dbReference type="PANTHER" id="PTHR48048">
    <property type="entry name" value="GLYCOSYLTRANSFERASE"/>
    <property type="match status" value="1"/>
</dbReference>
<dbReference type="Proteomes" id="UP001210211">
    <property type="component" value="Unassembled WGS sequence"/>
</dbReference>
<name>A0AAD6A2U0_9POAL</name>
<evidence type="ECO:0000256" key="1">
    <source>
        <dbReference type="ARBA" id="ARBA00009995"/>
    </source>
</evidence>
<dbReference type="Gene3D" id="3.40.50.2000">
    <property type="entry name" value="Glycogen Phosphorylase B"/>
    <property type="match status" value="2"/>
</dbReference>
<protein>
    <submittedName>
        <fullName evidence="3">Uncharacterized protein</fullName>
    </submittedName>
</protein>
<dbReference type="EMBL" id="JAMRDG010000001">
    <property type="protein sequence ID" value="KAJ3708443.1"/>
    <property type="molecule type" value="Genomic_DNA"/>
</dbReference>
<evidence type="ECO:0000256" key="2">
    <source>
        <dbReference type="ARBA" id="ARBA00022679"/>
    </source>
</evidence>
<dbReference type="GO" id="GO:0035251">
    <property type="term" value="F:UDP-glucosyltransferase activity"/>
    <property type="evidence" value="ECO:0007669"/>
    <property type="project" value="InterPro"/>
</dbReference>
<evidence type="ECO:0000313" key="4">
    <source>
        <dbReference type="Proteomes" id="UP001210211"/>
    </source>
</evidence>
<reference evidence="3 4" key="1">
    <citation type="journal article" date="2022" name="Cell">
        <title>Repeat-based holocentromeres influence genome architecture and karyotype evolution.</title>
        <authorList>
            <person name="Hofstatter P.G."/>
            <person name="Thangavel G."/>
            <person name="Lux T."/>
            <person name="Neumann P."/>
            <person name="Vondrak T."/>
            <person name="Novak P."/>
            <person name="Zhang M."/>
            <person name="Costa L."/>
            <person name="Castellani M."/>
            <person name="Scott A."/>
            <person name="Toegelov H."/>
            <person name="Fuchs J."/>
            <person name="Mata-Sucre Y."/>
            <person name="Dias Y."/>
            <person name="Vanzela A.L.L."/>
            <person name="Huettel B."/>
            <person name="Almeida C.C.S."/>
            <person name="Simkova H."/>
            <person name="Souza G."/>
            <person name="Pedrosa-Harand A."/>
            <person name="Macas J."/>
            <person name="Mayer K.F.X."/>
            <person name="Houben A."/>
            <person name="Marques A."/>
        </authorList>
    </citation>
    <scope>NUCLEOTIDE SEQUENCE [LARGE SCALE GENOMIC DNA]</scope>
    <source>
        <strain evidence="3">RhyTen1mFocal</strain>
    </source>
</reference>
<proteinExistence type="inferred from homology"/>
<dbReference type="AlphaFoldDB" id="A0AAD6A2U0"/>
<dbReference type="CDD" id="cd03784">
    <property type="entry name" value="GT1_Gtf-like"/>
    <property type="match status" value="1"/>
</dbReference>
<evidence type="ECO:0000313" key="3">
    <source>
        <dbReference type="EMBL" id="KAJ3708443.1"/>
    </source>
</evidence>
<dbReference type="InterPro" id="IPR050481">
    <property type="entry name" value="UDP-glycosyltransf_plant"/>
</dbReference>
<keyword evidence="4" id="KW-1185">Reference proteome</keyword>
<dbReference type="SUPFAM" id="SSF53756">
    <property type="entry name" value="UDP-Glycosyltransferase/glycogen phosphorylase"/>
    <property type="match status" value="1"/>
</dbReference>
<dbReference type="InterPro" id="IPR002213">
    <property type="entry name" value="UDP_glucos_trans"/>
</dbReference>
<dbReference type="PANTHER" id="PTHR48048:SF89">
    <property type="entry name" value="GLYCOSYLTRANSFERASE"/>
    <property type="match status" value="1"/>
</dbReference>
<organism evidence="3 4">
    <name type="scientific">Rhynchospora tenuis</name>
    <dbReference type="NCBI Taxonomy" id="198213"/>
    <lineage>
        <taxon>Eukaryota</taxon>
        <taxon>Viridiplantae</taxon>
        <taxon>Streptophyta</taxon>
        <taxon>Embryophyta</taxon>
        <taxon>Tracheophyta</taxon>
        <taxon>Spermatophyta</taxon>
        <taxon>Magnoliopsida</taxon>
        <taxon>Liliopsida</taxon>
        <taxon>Poales</taxon>
        <taxon>Cyperaceae</taxon>
        <taxon>Cyperoideae</taxon>
        <taxon>Rhynchosporeae</taxon>
        <taxon>Rhynchospora</taxon>
    </lineage>
</organism>
<comment type="caution">
    <text evidence="3">The sequence shown here is derived from an EMBL/GenBank/DDBJ whole genome shotgun (WGS) entry which is preliminary data.</text>
</comment>
<keyword evidence="2" id="KW-0808">Transferase</keyword>
<sequence>MQSGASVLAVFLHLPTLHYTLEKSFKDMADAPVHVSGVPPIPASDMPLSVIDRESEIYRVRVRNYIQMTEADGIIINTFETLEPRAVVELKDGKLVPDHRMPPVYFMGPLIAGNEGKKESQERHECLAWLDSQPKRSVVFLCFGSLTAFTPEQIKDIAIGLESSRQRFLWVVCSRDDVKNFFKPRSDPNLNSLLPEGFLCRTKDQGMVVKSWAPQIELLNHESVGGFVSHCGRNSTLEAILAGVSMICWPLHAEQRINKVLLVEEMKVGVVMDGYDKEAGVCR</sequence>
<accession>A0AAD6A2U0</accession>
<dbReference type="FunFam" id="3.40.50.2000:FF:000056">
    <property type="entry name" value="Glycosyltransferase"/>
    <property type="match status" value="1"/>
</dbReference>
<comment type="similarity">
    <text evidence="1">Belongs to the UDP-glycosyltransferase family.</text>
</comment>
<dbReference type="Pfam" id="PF00201">
    <property type="entry name" value="UDPGT"/>
    <property type="match status" value="1"/>
</dbReference>
<gene>
    <name evidence="3" type="ORF">LUZ61_012148</name>
</gene>